<dbReference type="Pfam" id="PF00550">
    <property type="entry name" value="PP-binding"/>
    <property type="match status" value="5"/>
</dbReference>
<dbReference type="InterPro" id="IPR020841">
    <property type="entry name" value="PKS_Beta-ketoAc_synthase_dom"/>
</dbReference>
<dbReference type="Gene3D" id="3.40.47.10">
    <property type="match status" value="4"/>
</dbReference>
<dbReference type="SUPFAM" id="SSF51735">
    <property type="entry name" value="NAD(P)-binding Rossmann-fold domains"/>
    <property type="match status" value="10"/>
</dbReference>
<dbReference type="InterPro" id="IPR050091">
    <property type="entry name" value="PKS_NRPS_Biosynth_Enz"/>
</dbReference>
<keyword evidence="3" id="KW-0808">Transferase</keyword>
<evidence type="ECO:0000259" key="8">
    <source>
        <dbReference type="PROSITE" id="PS50075"/>
    </source>
</evidence>
<evidence type="ECO:0000256" key="2">
    <source>
        <dbReference type="ARBA" id="ARBA00022553"/>
    </source>
</evidence>
<dbReference type="SMART" id="SM00827">
    <property type="entry name" value="PKS_AT"/>
    <property type="match status" value="4"/>
</dbReference>
<keyword evidence="2" id="KW-0597">Phosphoprotein</keyword>
<dbReference type="InterPro" id="IPR014030">
    <property type="entry name" value="Ketoacyl_synth_N"/>
</dbReference>
<feature type="domain" description="Ketosynthase family 3 (KS3)" evidence="9">
    <location>
        <begin position="3955"/>
        <end position="4373"/>
    </location>
</feature>
<dbReference type="InterPro" id="IPR014031">
    <property type="entry name" value="Ketoacyl_synth_C"/>
</dbReference>
<dbReference type="CDD" id="cd00833">
    <property type="entry name" value="PKS"/>
    <property type="match status" value="4"/>
</dbReference>
<feature type="domain" description="Ketosynthase family 3 (KS3)" evidence="9">
    <location>
        <begin position="5453"/>
        <end position="5868"/>
    </location>
</feature>
<evidence type="ECO:0000256" key="1">
    <source>
        <dbReference type="ARBA" id="ARBA00022450"/>
    </source>
</evidence>
<dbReference type="SMART" id="SM01294">
    <property type="entry name" value="PKS_PP_betabranch"/>
    <property type="match status" value="5"/>
</dbReference>
<proteinExistence type="predicted"/>
<dbReference type="Gene3D" id="3.40.366.10">
    <property type="entry name" value="Malonyl-Coenzyme A Acyl Carrier Protein, domain 2"/>
    <property type="match status" value="4"/>
</dbReference>
<feature type="domain" description="Ketosynthase family 3 (KS3)" evidence="9">
    <location>
        <begin position="2402"/>
        <end position="2825"/>
    </location>
</feature>
<dbReference type="Pfam" id="PF02801">
    <property type="entry name" value="Ketoacyl-synt_C"/>
    <property type="match status" value="4"/>
</dbReference>
<dbReference type="Gene3D" id="3.30.70.3290">
    <property type="match status" value="5"/>
</dbReference>
<dbReference type="InterPro" id="IPR032821">
    <property type="entry name" value="PKS_assoc"/>
</dbReference>
<evidence type="ECO:0000256" key="3">
    <source>
        <dbReference type="ARBA" id="ARBA00022679"/>
    </source>
</evidence>
<evidence type="ECO:0000313" key="11">
    <source>
        <dbReference type="Proteomes" id="UP000634229"/>
    </source>
</evidence>
<dbReference type="CDD" id="cd08952">
    <property type="entry name" value="KR_1_SDR_x"/>
    <property type="match status" value="5"/>
</dbReference>
<evidence type="ECO:0000259" key="9">
    <source>
        <dbReference type="PROSITE" id="PS52004"/>
    </source>
</evidence>
<feature type="compositionally biased region" description="Polar residues" evidence="7">
    <location>
        <begin position="551"/>
        <end position="563"/>
    </location>
</feature>
<evidence type="ECO:0000256" key="7">
    <source>
        <dbReference type="SAM" id="MobiDB-lite"/>
    </source>
</evidence>
<keyword evidence="5" id="KW-0511">Multifunctional enzyme</keyword>
<dbReference type="SMART" id="SM00825">
    <property type="entry name" value="PKS_KS"/>
    <property type="match status" value="4"/>
</dbReference>
<dbReference type="Gene3D" id="3.40.50.11460">
    <property type="match status" value="1"/>
</dbReference>
<dbReference type="InterPro" id="IPR057326">
    <property type="entry name" value="KR_dom"/>
</dbReference>
<dbReference type="SUPFAM" id="SSF47336">
    <property type="entry name" value="ACP-like"/>
    <property type="match status" value="5"/>
</dbReference>
<organism evidence="10 11">
    <name type="scientific">Streptomyces coffeae</name>
    <dbReference type="NCBI Taxonomy" id="621382"/>
    <lineage>
        <taxon>Bacteria</taxon>
        <taxon>Bacillati</taxon>
        <taxon>Actinomycetota</taxon>
        <taxon>Actinomycetes</taxon>
        <taxon>Kitasatosporales</taxon>
        <taxon>Streptomycetaceae</taxon>
        <taxon>Streptomyces</taxon>
    </lineage>
</organism>
<dbReference type="Pfam" id="PF00698">
    <property type="entry name" value="Acyl_transf_1"/>
    <property type="match status" value="4"/>
</dbReference>
<dbReference type="PROSITE" id="PS00606">
    <property type="entry name" value="KS3_1"/>
    <property type="match status" value="4"/>
</dbReference>
<dbReference type="InterPro" id="IPR041618">
    <property type="entry name" value="PKS_DE"/>
</dbReference>
<dbReference type="PANTHER" id="PTHR43775">
    <property type="entry name" value="FATTY ACID SYNTHASE"/>
    <property type="match status" value="1"/>
</dbReference>
<dbReference type="Pfam" id="PF18369">
    <property type="entry name" value="PKS_DE"/>
    <property type="match status" value="5"/>
</dbReference>
<evidence type="ECO:0000256" key="5">
    <source>
        <dbReference type="ARBA" id="ARBA00023268"/>
    </source>
</evidence>
<feature type="region of interest" description="Disordered" evidence="7">
    <location>
        <begin position="5051"/>
        <end position="5076"/>
    </location>
</feature>
<feature type="domain" description="Carrier" evidence="8">
    <location>
        <begin position="2307"/>
        <end position="2382"/>
    </location>
</feature>
<dbReference type="Pfam" id="PF08659">
    <property type="entry name" value="KR"/>
    <property type="match status" value="5"/>
</dbReference>
<gene>
    <name evidence="10" type="ORF">JK363_38960</name>
</gene>
<dbReference type="SMART" id="SM00823">
    <property type="entry name" value="PKS_PP"/>
    <property type="match status" value="5"/>
</dbReference>
<feature type="compositionally biased region" description="Basic and acidic residues" evidence="7">
    <location>
        <begin position="593"/>
        <end position="617"/>
    </location>
</feature>
<keyword evidence="11" id="KW-1185">Reference proteome</keyword>
<dbReference type="InterPro" id="IPR009081">
    <property type="entry name" value="PP-bd_ACP"/>
</dbReference>
<evidence type="ECO:0000256" key="6">
    <source>
        <dbReference type="ARBA" id="ARBA00023315"/>
    </source>
</evidence>
<dbReference type="Gene3D" id="6.10.140.1830">
    <property type="match status" value="4"/>
</dbReference>
<dbReference type="PROSITE" id="PS00012">
    <property type="entry name" value="PHOSPHOPANTETHEINE"/>
    <property type="match status" value="4"/>
</dbReference>
<dbReference type="SUPFAM" id="SSF53901">
    <property type="entry name" value="Thiolase-like"/>
    <property type="match status" value="4"/>
</dbReference>
<dbReference type="EMBL" id="JAERRF010000047">
    <property type="protein sequence ID" value="MBL1102487.1"/>
    <property type="molecule type" value="Genomic_DNA"/>
</dbReference>
<dbReference type="InterPro" id="IPR016036">
    <property type="entry name" value="Malonyl_transacylase_ACP-bd"/>
</dbReference>
<dbReference type="InterPro" id="IPR020806">
    <property type="entry name" value="PKS_PP-bd"/>
</dbReference>
<dbReference type="Pfam" id="PF00109">
    <property type="entry name" value="ketoacyl-synt"/>
    <property type="match status" value="4"/>
</dbReference>
<dbReference type="NCBIfam" id="NF045894">
    <property type="entry name" value="PKS_plus_SDR"/>
    <property type="match status" value="4"/>
</dbReference>
<dbReference type="InterPro" id="IPR036736">
    <property type="entry name" value="ACP-like_sf"/>
</dbReference>
<reference evidence="10 11" key="1">
    <citation type="submission" date="2021-01" db="EMBL/GenBank/DDBJ databases">
        <title>WGS of actinomycetes isolated from Thailand.</title>
        <authorList>
            <person name="Thawai C."/>
        </authorList>
    </citation>
    <scope>NUCLEOTIDE SEQUENCE [LARGE SCALE GENOMIC DNA]</scope>
    <source>
        <strain evidence="10 11">CA1R205</strain>
    </source>
</reference>
<dbReference type="Gene3D" id="3.40.50.720">
    <property type="entry name" value="NAD(P)-binding Rossmann-like Domain"/>
    <property type="match status" value="5"/>
</dbReference>
<feature type="domain" description="Carrier" evidence="8">
    <location>
        <begin position="6881"/>
        <end position="6956"/>
    </location>
</feature>
<dbReference type="SUPFAM" id="SSF55048">
    <property type="entry name" value="Probable ACP-binding domain of malonyl-CoA ACP transacylase"/>
    <property type="match status" value="4"/>
</dbReference>
<feature type="region of interest" description="Disordered" evidence="7">
    <location>
        <begin position="550"/>
        <end position="621"/>
    </location>
</feature>
<dbReference type="InterPro" id="IPR018201">
    <property type="entry name" value="Ketoacyl_synth_AS"/>
</dbReference>
<dbReference type="PANTHER" id="PTHR43775:SF51">
    <property type="entry name" value="INACTIVE PHENOLPHTHIOCEROL SYNTHESIS POLYKETIDE SYNTHASE TYPE I PKS1-RELATED"/>
    <property type="match status" value="1"/>
</dbReference>
<dbReference type="InterPro" id="IPR014043">
    <property type="entry name" value="Acyl_transferase_dom"/>
</dbReference>
<dbReference type="Proteomes" id="UP000634229">
    <property type="component" value="Unassembled WGS sequence"/>
</dbReference>
<feature type="domain" description="Carrier" evidence="8">
    <location>
        <begin position="3853"/>
        <end position="3928"/>
    </location>
</feature>
<dbReference type="InterPro" id="IPR016035">
    <property type="entry name" value="Acyl_Trfase/lysoPLipase"/>
</dbReference>
<dbReference type="InterPro" id="IPR036291">
    <property type="entry name" value="NAD(P)-bd_dom_sf"/>
</dbReference>
<feature type="region of interest" description="Disordered" evidence="7">
    <location>
        <begin position="1833"/>
        <end position="1871"/>
    </location>
</feature>
<sequence length="7042" mass="738274">MSGKAVDWHALFTGSGARRVELPTYAFERQRYWPEAPQAAVARTATPEAAVEAEFWAAVDGADLESLAARLGVGIDALDGVVSALSSWRSRHRTRSTVDSWRFRETWRTLNAVSQPASLTGTWLVVVPAHEAEQEWVRVVVSTLGSDAVPIMVADADRTGLAGQLTAQLVASGTGSAEIAGVVSLLAADERSGDARVPAGAVNTAVLVQALEDAGIGARVWAVTRGAVSTGSADPVTNPMQAAVWGLGRVAALECSERWGGLIDLPQEAEELDDHVARWLIGVLGGSGGGEEDQVAIRASGVFGRRLIPAPAAESAVGEVPETSDAADGEAHGAVVSEGPDAPDASSTEDQAGWDLSGTVLITGGTGALGAHVARWLAARGARHLLLLSRRGPQAPGAAELEAELTTLGARATIAACDVADRDDLERVLAAVPTDFPLTGVVHSAGVVDDAALDNLTPEYFEEVFRSKVAPALLLDELTRDRDLSVFALFSSVAGAVGNPGQANYAAANAVLDALARQRRSRGLVATSIAWGAWSGDGMAARVRLRHVGATGSQQLEPTSSGAGETGAVGTMGSAGVTGPYGAIASESQGQLEPHRQAESPRTTESRATSESHRTLESQHSLEPALALEALSELVAEPDPTTVVADLANKHLLESLLTLRHIPSLTTLPGAREAAETAREARRQSETAASALRERIQAVASENERLTVLLDLVRTHAAVVLGHPGPDAIKPDRAFQDHGFDSLTAVELRKRLGMATGLTLPSTMVFDYPTPLLLAGHLRAELLEETPAAPGPVAAPVPADDEPIAIIGMSCRFPGGASSPEKFWDLISSGGDAISEFPVNRGWDTTALYDPDPDRSGTTYSTQGGFLHDAGDFDPVFFGISPREALVMDPQQRLLLETAWEAIERAGIDPSTLRSSLTGAFIGSSYQEYGRGAGDGTEGHMVTGSSPSVLSGRVSYVLGLEGPAVTVDTACSSSLVALHLACQSLRNGESSLALAGGATVMTTPDSFVAFSRQRALAADGRCKAFADGADGMTLAEGVGLLLVERLSDARRNGHPVLAVIRGSAINQDGASNGLTAPNGPSQQRVIRQALASARISPAAIDAVEAHGTGTALGDPIEAQALLATYGRDRDPERPVWLGSVKSNIGHAQSAAGVASVIKMVMALRQGVLPQTLHADVASTHVDWSSGALRLVNGPMPWPESGQPRRCAVSSFGISGTNAHVVLEQAPEAVESGEGEVAGTAGSAGMAGSGLGVVPWVVSGRSVGALRDRAAGLVSWLGDGSAVDAVDVGYSLVASRSVFEHRGVVVGAGCGELMSGLEELGGGGLSGSVVRGVADVEGRTVFVFPGQGAQWVGMGAGLLESSSVFAERFAECGEALGRFVDWSVEDVVRGVDGAASLERVDVVQPVSFAVMVGLAAVWESFGVVPDAVVGHSQGEIAAAVVSGALSVEDGARVVALRSGVIGRRLAGRGGMVSVGLSVGEVRSRLVGWGEGLSVAAVNGPRSVVVCGEAGVLEGFVVGLVEEGVRVRRIAVDYASHSVQVEGVREELLGVLGSVVPRVGRVPLLSSVSGEWLDGGGLDAGYWYRNLREEVRFASVVGRLLEEGYRAFVEVSAHPVLSVGVQDVVDEVGVPAVCVGTLRRGEGGWDRVLRSVGEAFVRGVAVDWGVAFGSARRVDLPTYPFQHERFWVPPVGPEREQHATDPVDAEFWTAVEEADVSTLTESLDVDEEALAAILPGLTAWRRRRHEQTTVDDWQYRIRWTPTATLPPATLSGTWLVVTAEDGGATEPSDASASASASVDAGADVVSALQAHGARVRRVTLDASCVDRTVLASRLAATDERDNENSEEHADHHTEAHTTADHANHPDHVTTPEPEPIAGIVSLLAAAEEPCPEYPGLVLGTALTVALVQALEDSGTEAPLWCLTRGAVSTGRSDQVTRPVQAQTLGIGWTTALEHPRLWGGVVDLPENLDERAGQRLAAVLAGSTQEGTTQEGTTQEEDQLAIRTSGVLVRRIVRAVDREPRRSWEPRGTALVTGGTGTLGPHVARWLANQGAKRIVLVSRRGMDAPDAAELVDELAQQDTDVTVAACDITDRAALAALLDRLAAEGHSLRTVIHAAATIELHSLAETDMAAFARVLHAKVVGARNLDELLAETELDSFVLFSSVAGMWGSGRHAAYVAGNAYLSALAENRRARGLTATSVHWGIWANELGSGRVAPDEVRRTGLEFMDANIALTGMRRAMDADATVLAIANVDWERYYPVFSSVRSTRLFDEVPEVRRLIEAAEQQVGRAGEGEFAAGLAAVPPVEQVRMLLEAVRGQAAAVLGHSSVETVGERRAFRELGFDSLTAVDLRNRLVELTGRRLPATLVFDHPTPMALAEFLRAEITGDQPLTAGTYVAVTTAATDEPIAIVGMSCRYPGEVNSPEELWELVMGGVDAISGFPADRGWPTDALYDPDPDTPGRTYAVQGGFLHSAPDFDPAFFGISPREALVMDPQQRLLLETAWEAFERAGIIPDTVRSSPTGVFIGASYQDYQPSGPDGDGTGGHAVTGSLSSVLSGRVAYLLGLEGPAVTVDTACSSSLMALHLACQSVRNGESTLALAGGVSVMSTANTFIGFSSQRALAPDGRCKAYGDSADGMALAEGVGMVLVERLSDARRNGHPILAVIRGSAVNQDGASNGLTAPNGPSQQRVIRQALANASLAASDIDAVEGHGTGTALGDPIEAQALLATYGQDRELPLLLGSVKSNIGHTQAASGVASVIKMVMALRHGVLPPTLHADTPSSHVDWSAGAVRLLTEPTPWPEVARPHRAGVSSFGISGTNVHTVLEQAPMVEASAEPAAERDAEIVPVVLSGRSDDALRAQADRLLSLLADGSAHLTDLAYSQALTRSGFERRAAVIAHDHGELLRGLEAVRDGASDAKVVRGGIAGTGTSGTGGGRLAFLFSGQGGQRPGMGRELYGRYPVFADALDAVLAHLDTALDRPLREVMFAEESTREAALLDRTEYTQPALFAVEVALFRLLESWGVEPDVLTGHSVGEIAAAHVGGVLALEDACRLVAARGRLMAQLPEGGAMTAVQAAEDEVVPLLTDQVSIAAVNGPASLVIAGDADAVERIAAVLAERGRRIKSLRVSHAFHSPRMDTMLSDFAQVAAGLTYHRPELPVVSTVTGEPVSDEELCSPDYWVRHVRRTVRFADAVATLAERGVRTFLELGPDGALSAMVRECLEDDARAAAIPMLRRDRAEVPTVTAALAGVHVRGVTVDWTGFFAGMGAHRIELPTYAFQRQRYWPEPTLRASADGDGAEAGFWSAVEREDIDSLAATLDLDAEAVSALAPALSSWRRRRRDRSAVDALRYQVTWKPAAPAPTHSALSGRWLLLTPAGAENDAWVAELADGLGVPTVRLGVGAADRASLAERLRGERDHAFAGVLSLLALRGDEPHGVDEPHGADEIETGAASALTATVFQALGDAGIDAPLWCLTRGAVSIGRSEPVRHPEQAAVWGLGRVVALEHPTRWGGLIDLPERIDPSSARRLRAVLAGTGANGEDQVAVRASGVFVRRLAHNPVTTDRTGPAFTPSGTVLVTGGTGGLGGHIARWLARAGAEHLLLVSRRGEDAPGAEELRRELTGHGVRVTLAACDAADRDALAAVLAGIPDACPLTAVIHTAGVIEDRVVDDLTPDDFTAVFRAKAVSARNLDELTAGMDLSAFVLFSSTAGVIGAAGQGNYAAANAYLDALAEHRRARGHRAASLAWGPWAGSGMVGGDDGEIERRVRRGGFAPLTPDLALAALRAAVEHDDTALTVADIDWRRFVSTRTSARSTAFVGDLPEVRETIPADAPALRGEPELRQRLADMPGAERGRFLLELLRAQVAGVLGHTDVTGVAPDWTFRDLGFDSLTTLELRNGLATATGLTLPASLLYDYPTPEELADFLLTELLGRLPESGAPATVPTGPVEPDHRHLADDPIAIVGIGCRFPGGVSSPEEFWQLLAEGRDAISAFPTDRTWDLDALAAGASTTREGGFLSGVADFDAGFFGISPREALAMDPQQRLLLETSWEALERSGIAPAALRGSRTGVFVGTNGQDYTTLLRRGSQDVQGYAATGNTASVLSGRVSYVLGLEGPAVTVDTACSASLVALHWATRALRDGECSLALAGGVSVMSSPDAFVEFSAQGGLAPDGRCKAFSRDADGTSWSEGVGILVLERLSDAVRNGHEVHGIVRGTAVNQDGASNGLTAPNGPSQQRVIRQALADAGLAHTDIDALDAHGTGTVLGDPIEAEALMATYGQDRERPLLLGTVKSNLGHTQAAAGIAGVIKMVLSMRQGVLPRTLHADPPTPHLAWDSSGLSLLTEPADWPEIGRPRRAGVSAFGVSGTNAHVIVEQAPAAPPEPVEAGRTVPAVVPWVVSGRTPEALQAQLDRLTSFTRQHPGLPALDVACSLATARSAFAHRAVLLATDDSVTEIERGVVRGTRRPVAFLFSGQGSQRLGMGRELYERYPAFADALDAVLAHLDTELDRPLREVMWGEDTEELNRTGCTQPALFAVEVALFRLMESWGVTADCLAGHSIGEVAAAHAAGVLSLKDACRLVAARARLMDALPEGGAMVAVQATEDEVLSLMNGPVSVAAVNGPDSVVVSGDADRVLAIAAHFTEQGRRTTRLSVSHAFHSPLMDPMLTAFRQVVEQLEFHEPRVTVVSNLTGAPATAEELCSPEYWVRHVRETVRFADGVRALNDEGVGVYVELGPDGVLSAAARQLLDGPLVVPVLRRDHDEDTALVTALSRLHVGGVGIDWRAYFAGTGARPVALPTYAFQRERYWPEPAPVTPADPVEAEFWTAVEQEDWESLAGTLGLDGDPASAMTPALSALTALSSWRRRRREQSASDDWQYRTTWVPVAVPGHADGSDSASVRDSAAAQGRWLVLAAPSDPWLSATRRALGGHVVCTEMTGDGHALREPLEGGGEAADFSGVVALPTASAGALELLEELGEAGVTAPLWCVTRGAVKAAEDDRIENPEQAAVWGTGRVAALEWPERWGGLIDLAEEPDARFAALLRNACAGHGPLPAPALRPHSVPDGSPAPPAASEDELAVRPSGVVARRLVRAVPSAESWTPAGTVLVVGTGPMGARVARWLVREGAESLVVIGHDTSDAAGLEDELGAAATVLECDTADRDALAALLDAIPADTLTAVVHAEEPRGDTLSEAIAGVRNLDVLLADRPLDAFVLFSSIAGVWGVRGRGTEAAAGAVLEALAERRRDRGLAALALAWGAWADVTGASLAAHLRMSGLPVLDPRAALTALGRAVAGGEASLTVADVDWDTFAPAFTASRDRALLAELPEARTALATATRDRETAESAAVGIRERLLALPESERHGELLALVREKSALVLGHTDTDAVDADRPFRDLGFDSLAAVDLRDQLTRATGLSLPATAVFDFPTPLELADHLVAAALGVRPAPAGPAEPVGHATDEPLAIVGMSCRFPGGVRSPEDLWDLVMAGTDAIGEMPVDRGWDFDALLNGGRGGSVTRSGGFLYDAADFDPGFFGISPHEALVMDPQQRLVLESAWEALERAGIDPAVLRGTDAGAFVGGGSGDYRLPDDLGRWETAQSASLLSGRLAYTFGLQGPTVSVDTACSSSLVALHLAAQALRSGECSVALTGGVTVMSTPVGFVEFSAQGALSPDGRCKAFSDAADGTGWAEGVGMLVVERLSDARRNGHPVLAVLRGSAINQDGASNGLTAPNGPSQQRVIQRALAAARLSPADVDAVEAHGTGTSLGDPIEAQALLATYGQERERPLLLGSVKSNIGHTQAASGAAGVIKMVMALRHGVIPPTLHADTPSSRVDWSAGAVQLLTEAAEWPDSGRPRRAGVSSFGASGTNAHVILEQVPPVAYDAVPAGDIATAVPADDRTVPVLLSARTPDALRSQASRLLAHADACPTLGLTDLAYSLATSRSLFEHRAALLVTGRDELRETATALAEGAHHPRLLGADAPRPGKLAFLFSGQGSQRLGMGRELYERYPAFADALDTVLAQLDPALRAVMWGTEPQELDRTRFTQPALFAVEVALFRLLESWGVTPDVVAGHSIGEIAAAHAVGVLSLPDACRLVTARARLMDELPPDGAMIAVQADEDEVAPLLTDRVSVAAVNGPASLVLSGEEDAVLRVAARLAGEGRRTSRLRVSHAFHSPLMEPMLDDFRAVLSEVRFQAPDRPVVSNLTGALATGEELCTPEYWVRHARETVRFGDGVRTLAQRDIAAVLELGPDTVLLGMARAALPDEVAAVPTLHRERPEQASVAAALARLRLCGVPVDWRAYFAGGARRVDLPTYAFQHERFWPDTTPTTGRTPEDDGTDRTFWDAVEGEDFASLQATLNVEGDALSQVLPALLDWRRQREEEATVDGWRHRIVWKPLSGAPSGGPTGTWLAVVPSDQADDPWAAAVLDALGTDVVPLPVSGSDQYDRRKLAAQLRDRAGDVTGVLSLLALDETGAETGAPAGMAGTAVLIQALGEAGITAPLWCVTRGAVPVGRSEAVTGPVQAAVWGLGRVAALEYPERWGGVVDLPRDLDERVAAGLAAVLAGWDGEDQVAVRTGAVFGRRLVPAPAQRPGGPGRAERPVRAWEPTGTVLITGGTGALGAHVARRLAHAGAAHLLLAGRRGEQAPGMAALREELLALGSRVTIAACDVADRTALTELLAGIPADLPLTGVVHAAGVLDDGVLDRLTPERFTTVFRAKVTSALLLDELTREADLSVFALFSSASAIVGNPGQANYAAANAVLDALAEQRRSQGLPATSIAWGAWGGGGLAGAAAADEAARRAGVAAMDPARACEALRRLVMEPEPTALVAQIDPERFTRSYGAARPGALLRELPGAQRPVPAGSERADADGALRDRLRKLPPGRRLEAVLDLVRTRCAGVLGYRDADAVGAERLFRDLGVDSLGAVELRNQLVAATGLSLAATLVFDWPTPLALAEHITGRLVPDGADGTTATADGCAESAEEAEIRALLASVPVGRLREIGLLEPLLQLAGRNPEAAAPEDEPEESIDTMALDDLVQAALRRQSDDE</sequence>
<comment type="caution">
    <text evidence="10">The sequence shown here is derived from an EMBL/GenBank/DDBJ whole genome shotgun (WGS) entry which is preliminary data.</text>
</comment>
<keyword evidence="1" id="KW-0596">Phosphopantetheine</keyword>
<dbReference type="InterPro" id="IPR013968">
    <property type="entry name" value="PKS_KR"/>
</dbReference>
<feature type="domain" description="Carrier" evidence="8">
    <location>
        <begin position="707"/>
        <end position="782"/>
    </location>
</feature>
<evidence type="ECO:0000313" key="10">
    <source>
        <dbReference type="EMBL" id="MBL1102487.1"/>
    </source>
</evidence>
<feature type="domain" description="Carrier" evidence="8">
    <location>
        <begin position="5359"/>
        <end position="5434"/>
    </location>
</feature>
<feature type="compositionally biased region" description="Basic and acidic residues" evidence="7">
    <location>
        <begin position="1834"/>
        <end position="1867"/>
    </location>
</feature>
<dbReference type="Pfam" id="PF16197">
    <property type="entry name" value="KAsynt_C_assoc"/>
    <property type="match status" value="4"/>
</dbReference>
<feature type="domain" description="Ketosynthase family 3 (KS3)" evidence="9">
    <location>
        <begin position="801"/>
        <end position="1224"/>
    </location>
</feature>
<dbReference type="SMART" id="SM00822">
    <property type="entry name" value="PKS_KR"/>
    <property type="match status" value="5"/>
</dbReference>
<evidence type="ECO:0000256" key="4">
    <source>
        <dbReference type="ARBA" id="ARBA00023194"/>
    </source>
</evidence>
<dbReference type="Gene3D" id="1.10.1200.10">
    <property type="entry name" value="ACP-like"/>
    <property type="match status" value="5"/>
</dbReference>
<dbReference type="InterPro" id="IPR016039">
    <property type="entry name" value="Thiolase-like"/>
</dbReference>
<dbReference type="PROSITE" id="PS52004">
    <property type="entry name" value="KS3_2"/>
    <property type="match status" value="4"/>
</dbReference>
<dbReference type="PROSITE" id="PS50075">
    <property type="entry name" value="CARRIER"/>
    <property type="match status" value="5"/>
</dbReference>
<dbReference type="SUPFAM" id="SSF52151">
    <property type="entry name" value="FabD/lysophospholipase-like"/>
    <property type="match status" value="4"/>
</dbReference>
<protein>
    <submittedName>
        <fullName evidence="10">SDR family NAD(P)-dependent oxidoreductase</fullName>
    </submittedName>
</protein>
<dbReference type="InterPro" id="IPR001227">
    <property type="entry name" value="Ac_transferase_dom_sf"/>
</dbReference>
<keyword evidence="4" id="KW-0045">Antibiotic biosynthesis</keyword>
<accession>A0ABS1NRH3</accession>
<keyword evidence="6" id="KW-0012">Acyltransferase</keyword>
<dbReference type="InterPro" id="IPR006162">
    <property type="entry name" value="Ppantetheine_attach_site"/>
</dbReference>
<name>A0ABS1NRH3_9ACTN</name>
<feature type="region of interest" description="Disordered" evidence="7">
    <location>
        <begin position="313"/>
        <end position="352"/>
    </location>
</feature>